<name>A0AAD2PUA3_9STRA</name>
<dbReference type="AlphaFoldDB" id="A0AAD2PUA3"/>
<accession>A0AAD2PUA3</accession>
<evidence type="ECO:0000256" key="1">
    <source>
        <dbReference type="SAM" id="MobiDB-lite"/>
    </source>
</evidence>
<evidence type="ECO:0000313" key="5">
    <source>
        <dbReference type="Proteomes" id="UP001295423"/>
    </source>
</evidence>
<evidence type="ECO:0000256" key="2">
    <source>
        <dbReference type="SAM" id="SignalP"/>
    </source>
</evidence>
<dbReference type="Pfam" id="PF05548">
    <property type="entry name" value="Peptidase_M11"/>
    <property type="match status" value="1"/>
</dbReference>
<reference evidence="4" key="1">
    <citation type="submission" date="2023-08" db="EMBL/GenBank/DDBJ databases">
        <authorList>
            <person name="Audoor S."/>
            <person name="Bilcke G."/>
        </authorList>
    </citation>
    <scope>NUCLEOTIDE SEQUENCE</scope>
</reference>
<keyword evidence="2" id="KW-0732">Signal</keyword>
<comment type="caution">
    <text evidence="4">The sequence shown here is derived from an EMBL/GenBank/DDBJ whole genome shotgun (WGS) entry which is preliminary data.</text>
</comment>
<proteinExistence type="predicted"/>
<dbReference type="InterPro" id="IPR008752">
    <property type="entry name" value="Peptidase_M11"/>
</dbReference>
<dbReference type="EMBL" id="CAKOGP040001758">
    <property type="protein sequence ID" value="CAJ1949103.1"/>
    <property type="molecule type" value="Genomic_DNA"/>
</dbReference>
<feature type="region of interest" description="Disordered" evidence="1">
    <location>
        <begin position="452"/>
        <end position="498"/>
    </location>
</feature>
<feature type="domain" description="Peptidase M11 gametolysin" evidence="3">
    <location>
        <begin position="146"/>
        <end position="347"/>
    </location>
</feature>
<feature type="chain" id="PRO_5042112176" description="Peptidase M11 gametolysin domain-containing protein" evidence="2">
    <location>
        <begin position="28"/>
        <end position="570"/>
    </location>
</feature>
<keyword evidence="5" id="KW-1185">Reference proteome</keyword>
<feature type="compositionally biased region" description="Polar residues" evidence="1">
    <location>
        <begin position="487"/>
        <end position="498"/>
    </location>
</feature>
<feature type="signal peptide" evidence="2">
    <location>
        <begin position="1"/>
        <end position="27"/>
    </location>
</feature>
<sequence>MKSKTFMLSTWLQILLTLATLSHPSIADLTTFNEPCLGVVSDQLSIDGDDLLCQTPTGMLYNVSSVGDTWVEKHMLTGELFSGETILEIPANTILNTDTQTLEMDEPPSLHLQDQGRRRLRQLAKTQGDKTVLAVRVVASNSDTTHNAEEISHAIFGGPNDHVNLKSQVHACSHGKLNFERRPDLDGVDTNIRNGVVTIKVIMTVEVGHSKIVNAVSQEILRQFDKTHMDIADHVMYCLPIGAMDGVAYAIMNRGLSVYNDKFCTSVSAQMHEIGHNLNLGHSSERTEKYGDQSGMMGYSYRSSEAPKMCYNAAKSFQLGWFRDKTSSYTPGEPSWADHDRTFNLASIVDYDTTNYDVTVEILQPQLQLNYYISFNAGKEFNSGVREGKNQVLIFKQALIDGNDSWRVADLAPGQSFTVSDFNGKTGDKLTITVNSMNLGTSEAVVRLQLQQARRPTPSPTQFPTKAPTSAPTPRPTRDAVGRNPTPDGSNVTGQSCQGSFQTCSGTPECCAGYSCRRILDPSGFHNVCRAVTKNSKDKLPRTTLKWWDRRLRGDSTANRLKDSEDELAE</sequence>
<evidence type="ECO:0000313" key="4">
    <source>
        <dbReference type="EMBL" id="CAJ1949103.1"/>
    </source>
</evidence>
<dbReference type="SUPFAM" id="SSF55486">
    <property type="entry name" value="Metalloproteases ('zincins'), catalytic domain"/>
    <property type="match status" value="1"/>
</dbReference>
<dbReference type="Proteomes" id="UP001295423">
    <property type="component" value="Unassembled WGS sequence"/>
</dbReference>
<organism evidence="4 5">
    <name type="scientific">Cylindrotheca closterium</name>
    <dbReference type="NCBI Taxonomy" id="2856"/>
    <lineage>
        <taxon>Eukaryota</taxon>
        <taxon>Sar</taxon>
        <taxon>Stramenopiles</taxon>
        <taxon>Ochrophyta</taxon>
        <taxon>Bacillariophyta</taxon>
        <taxon>Bacillariophyceae</taxon>
        <taxon>Bacillariophycidae</taxon>
        <taxon>Bacillariales</taxon>
        <taxon>Bacillariaceae</taxon>
        <taxon>Cylindrotheca</taxon>
    </lineage>
</organism>
<evidence type="ECO:0000259" key="3">
    <source>
        <dbReference type="Pfam" id="PF05548"/>
    </source>
</evidence>
<gene>
    <name evidence="4" type="ORF">CYCCA115_LOCUS11927</name>
</gene>
<protein>
    <recommendedName>
        <fullName evidence="3">Peptidase M11 gametolysin domain-containing protein</fullName>
    </recommendedName>
</protein>